<dbReference type="InterPro" id="IPR003737">
    <property type="entry name" value="GlcNAc_PI_deacetylase-related"/>
</dbReference>
<evidence type="ECO:0000313" key="5">
    <source>
        <dbReference type="EMBL" id="MBO8187477.1"/>
    </source>
</evidence>
<feature type="binding site" evidence="4">
    <location>
        <position position="30"/>
    </location>
    <ligand>
        <name>Zn(2+)</name>
        <dbReference type="ChEBI" id="CHEBI:29105"/>
    </ligand>
</feature>
<dbReference type="GO" id="GO:0035595">
    <property type="term" value="F:N-acetylglucosaminylinositol deacetylase activity"/>
    <property type="evidence" value="ECO:0007669"/>
    <property type="project" value="UniProtKB-EC"/>
</dbReference>
<protein>
    <recommendedName>
        <fullName evidence="4">1D-myo-inositol 2-acetamido-2-deoxy-alpha-D-glucopyranoside deacetylase</fullName>
        <shortName evidence="4">GlcNAc-Ins deacetylase</shortName>
        <ecNumber evidence="4">3.5.1.103</ecNumber>
    </recommendedName>
    <alternativeName>
        <fullName evidence="4">N-acetyl-1-D-myo-inositol-2-amino-2-deoxy-alpha-D-glucopyranoside deacetylase</fullName>
    </alternativeName>
</protein>
<evidence type="ECO:0000313" key="6">
    <source>
        <dbReference type="Proteomes" id="UP001518976"/>
    </source>
</evidence>
<keyword evidence="1 4" id="KW-0479">Metal-binding</keyword>
<dbReference type="SUPFAM" id="SSF102588">
    <property type="entry name" value="LmbE-like"/>
    <property type="match status" value="1"/>
</dbReference>
<dbReference type="HAMAP" id="MF_01696">
    <property type="entry name" value="MshB"/>
    <property type="match status" value="1"/>
</dbReference>
<evidence type="ECO:0000256" key="3">
    <source>
        <dbReference type="ARBA" id="ARBA00022833"/>
    </source>
</evidence>
<feature type="binding site" evidence="4">
    <location>
        <position position="27"/>
    </location>
    <ligand>
        <name>Zn(2+)</name>
        <dbReference type="ChEBI" id="CHEBI:29105"/>
    </ligand>
</feature>
<dbReference type="Gene3D" id="3.40.50.10320">
    <property type="entry name" value="LmbE-like"/>
    <property type="match status" value="1"/>
</dbReference>
<keyword evidence="2 4" id="KW-0378">Hydrolase</keyword>
<evidence type="ECO:0000256" key="1">
    <source>
        <dbReference type="ARBA" id="ARBA00022723"/>
    </source>
</evidence>
<comment type="caution">
    <text evidence="5">The sequence shown here is derived from an EMBL/GenBank/DDBJ whole genome shotgun (WGS) entry which is preliminary data.</text>
</comment>
<dbReference type="PANTHER" id="PTHR12993">
    <property type="entry name" value="N-ACETYLGLUCOSAMINYL-PHOSPHATIDYLINOSITOL DE-N-ACETYLASE-RELATED"/>
    <property type="match status" value="1"/>
</dbReference>
<comment type="similarity">
    <text evidence="4">Belongs to the MshB deacetylase family.</text>
</comment>
<gene>
    <name evidence="4 5" type="primary">mshB</name>
    <name evidence="5" type="ORF">JW592_18720</name>
</gene>
<dbReference type="InterPro" id="IPR024078">
    <property type="entry name" value="LmbE-like_dom_sf"/>
</dbReference>
<dbReference type="RefSeq" id="WP_209266291.1">
    <property type="nucleotide sequence ID" value="NZ_JAFFZN010000017.1"/>
</dbReference>
<name>A0ABS3WXD8_9ACTN</name>
<comment type="cofactor">
    <cofactor evidence="4">
        <name>Zn(2+)</name>
        <dbReference type="ChEBI" id="CHEBI:29105"/>
    </cofactor>
    <text evidence="4">Binds 1 zinc ion per subunit.</text>
</comment>
<dbReference type="InterPro" id="IPR017810">
    <property type="entry name" value="Mycothiol_biosynthesis_MshB"/>
</dbReference>
<comment type="catalytic activity">
    <reaction evidence="4">
        <text>1D-myo-inositol 2-acetamido-2-deoxy-alpha-D-glucopyranoside + H2O = 1D-myo-inositol 2-amino-2-deoxy-alpha-D-glucopyranoside + acetate</text>
        <dbReference type="Rhea" id="RHEA:26180"/>
        <dbReference type="ChEBI" id="CHEBI:15377"/>
        <dbReference type="ChEBI" id="CHEBI:30089"/>
        <dbReference type="ChEBI" id="CHEBI:52442"/>
        <dbReference type="ChEBI" id="CHEBI:58886"/>
        <dbReference type="EC" id="3.5.1.103"/>
    </reaction>
</comment>
<dbReference type="NCBIfam" id="TIGR03445">
    <property type="entry name" value="mycothiol_MshB"/>
    <property type="match status" value="1"/>
</dbReference>
<dbReference type="PANTHER" id="PTHR12993:SF26">
    <property type="entry name" value="1D-MYO-INOSITOL 2-ACETAMIDO-2-DEOXY-ALPHA-D-GLUCOPYRANOSIDE DEACETYLASE"/>
    <property type="match status" value="1"/>
</dbReference>
<feature type="binding site" evidence="4">
    <location>
        <position position="162"/>
    </location>
    <ligand>
        <name>Zn(2+)</name>
        <dbReference type="ChEBI" id="CHEBI:29105"/>
    </ligand>
</feature>
<keyword evidence="3 4" id="KW-0862">Zinc</keyword>
<accession>A0ABS3WXD8</accession>
<evidence type="ECO:0000256" key="4">
    <source>
        <dbReference type="HAMAP-Rule" id="MF_01696"/>
    </source>
</evidence>
<organism evidence="5 6">
    <name type="scientific">Streptomyces spirodelae</name>
    <dbReference type="NCBI Taxonomy" id="2812904"/>
    <lineage>
        <taxon>Bacteria</taxon>
        <taxon>Bacillati</taxon>
        <taxon>Actinomycetota</taxon>
        <taxon>Actinomycetes</taxon>
        <taxon>Kitasatosporales</taxon>
        <taxon>Streptomycetaceae</taxon>
        <taxon>Streptomyces</taxon>
    </lineage>
</organism>
<proteinExistence type="inferred from homology"/>
<reference evidence="5 6" key="1">
    <citation type="submission" date="2021-02" db="EMBL/GenBank/DDBJ databases">
        <title>Streptomyces spirodelae sp. nov., isolated from duckweed.</title>
        <authorList>
            <person name="Saimee Y."/>
            <person name="Duangmal K."/>
        </authorList>
    </citation>
    <scope>NUCLEOTIDE SEQUENCE [LARGE SCALE GENOMIC DNA]</scope>
    <source>
        <strain evidence="5 6">DW4-2</strain>
    </source>
</reference>
<sequence>MTAAFPPGAAPGSPAAPERRLLLVHAHPDDESITTGATMAKYAAEGAHVALVTCTLGEEGEVIPDGLAHLAPGQDDTLGPHRIGELRAAMRALGVTDHRFLGGPGRYRDSGMMGAPTNDRPGCFWQADLDEAAHLLAAVVREVRPQVLVTYGPDGGYGHPDHIKAHRVAMRAVELAALDGRRAGGAPHQVRRVYWNVVPRPVLDEGFARLYAAADDGEVFPFPGFSGTTGFAQPDDVPGVVESAGEVDVTVHAEAYEEAKAEAMAAHETQVSVRRTSRGHFFALSNGAAQPLTGTEFFQRADRADHPDAAPAGADDLFAGVDA</sequence>
<keyword evidence="6" id="KW-1185">Reference proteome</keyword>
<comment type="function">
    <text evidence="4">Catalyzes the deacetylation of 1D-myo-inositol 2-acetamido-2-deoxy-alpha-D-glucopyranoside (GlcNAc-Ins) in the mycothiol biosynthesis pathway.</text>
</comment>
<dbReference type="Pfam" id="PF02585">
    <property type="entry name" value="PIG-L"/>
    <property type="match status" value="1"/>
</dbReference>
<evidence type="ECO:0000256" key="2">
    <source>
        <dbReference type="ARBA" id="ARBA00022801"/>
    </source>
</evidence>
<dbReference type="Proteomes" id="UP001518976">
    <property type="component" value="Unassembled WGS sequence"/>
</dbReference>
<dbReference type="EMBL" id="JAFFZN010000017">
    <property type="protein sequence ID" value="MBO8187477.1"/>
    <property type="molecule type" value="Genomic_DNA"/>
</dbReference>
<dbReference type="EC" id="3.5.1.103" evidence="4"/>